<dbReference type="Pfam" id="PF17221">
    <property type="entry name" value="COMMD1_N"/>
    <property type="match status" value="1"/>
</dbReference>
<evidence type="ECO:0000256" key="1">
    <source>
        <dbReference type="ARBA" id="ARBA00016551"/>
    </source>
</evidence>
<evidence type="ECO:0000313" key="5">
    <source>
        <dbReference type="Proteomes" id="UP000593565"/>
    </source>
</evidence>
<dbReference type="GO" id="GO:0055070">
    <property type="term" value="P:copper ion homeostasis"/>
    <property type="evidence" value="ECO:0007669"/>
    <property type="project" value="InterPro"/>
</dbReference>
<organism evidence="4 5">
    <name type="scientific">Ameiurus melas</name>
    <name type="common">Black bullhead</name>
    <name type="synonym">Silurus melas</name>
    <dbReference type="NCBI Taxonomy" id="219545"/>
    <lineage>
        <taxon>Eukaryota</taxon>
        <taxon>Metazoa</taxon>
        <taxon>Chordata</taxon>
        <taxon>Craniata</taxon>
        <taxon>Vertebrata</taxon>
        <taxon>Euteleostomi</taxon>
        <taxon>Actinopterygii</taxon>
        <taxon>Neopterygii</taxon>
        <taxon>Teleostei</taxon>
        <taxon>Ostariophysi</taxon>
        <taxon>Siluriformes</taxon>
        <taxon>Ictaluridae</taxon>
        <taxon>Ameiurus</taxon>
    </lineage>
</organism>
<keyword evidence="5" id="KW-1185">Reference proteome</keyword>
<dbReference type="Pfam" id="PF07258">
    <property type="entry name" value="COMM_domain"/>
    <property type="match status" value="1"/>
</dbReference>
<dbReference type="PANTHER" id="PTHR21199">
    <property type="entry name" value="COMM DOMAIN-CONTAINING PROTEIN 1"/>
    <property type="match status" value="1"/>
</dbReference>
<dbReference type="GO" id="GO:0032434">
    <property type="term" value="P:regulation of proteasomal ubiquitin-dependent protein catabolic process"/>
    <property type="evidence" value="ECO:0007669"/>
    <property type="project" value="TreeGrafter"/>
</dbReference>
<dbReference type="AlphaFoldDB" id="A0A7J5ZY62"/>
<reference evidence="4 5" key="1">
    <citation type="submission" date="2020-02" db="EMBL/GenBank/DDBJ databases">
        <title>A chromosome-scale genome assembly of the black bullhead catfish (Ameiurus melas).</title>
        <authorList>
            <person name="Wen M."/>
            <person name="Zham M."/>
            <person name="Cabau C."/>
            <person name="Klopp C."/>
            <person name="Donnadieu C."/>
            <person name="Roques C."/>
            <person name="Bouchez O."/>
            <person name="Lampietro C."/>
            <person name="Jouanno E."/>
            <person name="Herpin A."/>
            <person name="Louis A."/>
            <person name="Berthelot C."/>
            <person name="Parey E."/>
            <person name="Roest-Crollius H."/>
            <person name="Braasch I."/>
            <person name="Postlethwait J."/>
            <person name="Robinson-Rechavi M."/>
            <person name="Echchiki A."/>
            <person name="Begum T."/>
            <person name="Montfort J."/>
            <person name="Schartl M."/>
            <person name="Bobe J."/>
            <person name="Guiguen Y."/>
        </authorList>
    </citation>
    <scope>NUCLEOTIDE SEQUENCE [LARGE SCALE GENOMIC DNA]</scope>
    <source>
        <strain evidence="4">M_S1</strain>
        <tissue evidence="4">Blood</tissue>
    </source>
</reference>
<dbReference type="GO" id="GO:0031398">
    <property type="term" value="P:positive regulation of protein ubiquitination"/>
    <property type="evidence" value="ECO:0007669"/>
    <property type="project" value="TreeGrafter"/>
</dbReference>
<comment type="caution">
    <text evidence="4">The sequence shown here is derived from an EMBL/GenBank/DDBJ whole genome shotgun (WGS) entry which is preliminary data.</text>
</comment>
<feature type="domain" description="COMM" evidence="3">
    <location>
        <begin position="118"/>
        <end position="186"/>
    </location>
</feature>
<evidence type="ECO:0000256" key="2">
    <source>
        <dbReference type="ARBA" id="ARBA00093455"/>
    </source>
</evidence>
<gene>
    <name evidence="4" type="ORF">AMELA_G00233670</name>
</gene>
<dbReference type="InterPro" id="IPR037351">
    <property type="entry name" value="Murr1"/>
</dbReference>
<dbReference type="EMBL" id="JAAGNN010000021">
    <property type="protein sequence ID" value="KAF4075363.1"/>
    <property type="molecule type" value="Genomic_DNA"/>
</dbReference>
<name>A0A7J5ZY62_AMEME</name>
<dbReference type="GO" id="GO:1902306">
    <property type="term" value="P:negative regulation of sodium ion transmembrane transport"/>
    <property type="evidence" value="ECO:0007669"/>
    <property type="project" value="TreeGrafter"/>
</dbReference>
<evidence type="ECO:0000259" key="3">
    <source>
        <dbReference type="PROSITE" id="PS51269"/>
    </source>
</evidence>
<comment type="similarity">
    <text evidence="2">Belongs to the COMM domain-containing protein 1 family.</text>
</comment>
<dbReference type="InterPro" id="IPR033776">
    <property type="entry name" value="COMMD1_N"/>
</dbReference>
<proteinExistence type="inferred from homology"/>
<protein>
    <recommendedName>
        <fullName evidence="1">COMM domain-containing protein 1</fullName>
    </recommendedName>
</protein>
<dbReference type="OrthoDB" id="10251426at2759"/>
<dbReference type="Proteomes" id="UP000593565">
    <property type="component" value="Unassembled WGS sequence"/>
</dbReference>
<accession>A0A7J5ZY62</accession>
<dbReference type="InterPro" id="IPR017920">
    <property type="entry name" value="COMM"/>
</dbReference>
<evidence type="ECO:0000313" key="4">
    <source>
        <dbReference type="EMBL" id="KAF4075363.1"/>
    </source>
</evidence>
<dbReference type="GO" id="GO:2000009">
    <property type="term" value="P:negative regulation of protein localization to cell surface"/>
    <property type="evidence" value="ECO:0007669"/>
    <property type="project" value="TreeGrafter"/>
</dbReference>
<sequence length="189" mass="21015">MADAEVVKALSGLLNGIAQRVYYGNSEITEELLKDELYPGVPQEEFRALYDKMKGLLKSVAVADMDQAQLEAFLTAQTRKHGGGGMTSEQAAALARFWKGHRGRVRESLLAQSRWEPALRGLNWRVDLQTATSRGQTSNNPVALVELELGRNGQDSEFVCLEFDEVKINQVLKKMAEIQESIDSVVHHS</sequence>
<dbReference type="GO" id="GO:0005768">
    <property type="term" value="C:endosome"/>
    <property type="evidence" value="ECO:0007669"/>
    <property type="project" value="TreeGrafter"/>
</dbReference>
<dbReference type="PANTHER" id="PTHR21199:SF1">
    <property type="entry name" value="COMM DOMAIN-CONTAINING PROTEIN 1"/>
    <property type="match status" value="1"/>
</dbReference>
<dbReference type="PROSITE" id="PS51269">
    <property type="entry name" value="COMM"/>
    <property type="match status" value="1"/>
</dbReference>
<dbReference type="CDD" id="cd04749">
    <property type="entry name" value="Commd1_MURR1"/>
    <property type="match status" value="1"/>
</dbReference>